<dbReference type="GO" id="GO:0007160">
    <property type="term" value="P:cell-matrix adhesion"/>
    <property type="evidence" value="ECO:0007669"/>
    <property type="project" value="TreeGrafter"/>
</dbReference>
<comment type="caution">
    <text evidence="13">The sequence shown here is derived from an EMBL/GenBank/DDBJ whole genome shotgun (WGS) entry which is preliminary data.</text>
</comment>
<accession>A0AAV2PIV4</accession>
<dbReference type="InterPro" id="IPR013649">
    <property type="entry name" value="Integrin_alpha_Ig-like_1"/>
</dbReference>
<evidence type="ECO:0000256" key="4">
    <source>
        <dbReference type="ARBA" id="ARBA00022737"/>
    </source>
</evidence>
<evidence type="ECO:0000256" key="7">
    <source>
        <dbReference type="ARBA" id="ARBA00023136"/>
    </source>
</evidence>
<dbReference type="Proteomes" id="UP001497623">
    <property type="component" value="Unassembled WGS sequence"/>
</dbReference>
<dbReference type="Gene3D" id="2.130.10.130">
    <property type="entry name" value="Integrin alpha, N-terminal"/>
    <property type="match status" value="1"/>
</dbReference>
<comment type="similarity">
    <text evidence="2 11">Belongs to the integrin alpha chain family.</text>
</comment>
<feature type="non-terminal residue" evidence="13">
    <location>
        <position position="781"/>
    </location>
</feature>
<dbReference type="PROSITE" id="PS51470">
    <property type="entry name" value="FG_GAP"/>
    <property type="match status" value="3"/>
</dbReference>
<evidence type="ECO:0000256" key="2">
    <source>
        <dbReference type="ARBA" id="ARBA00008054"/>
    </source>
</evidence>
<proteinExistence type="inferred from homology"/>
<keyword evidence="5 11" id="KW-0130">Cell adhesion</keyword>
<feature type="repeat" description="FG-GAP" evidence="10">
    <location>
        <begin position="346"/>
        <end position="407"/>
    </location>
</feature>
<comment type="subcellular location">
    <subcellularLocation>
        <location evidence="1 11">Membrane</location>
        <topology evidence="1 11">Single-pass type I membrane protein</topology>
    </subcellularLocation>
</comment>
<gene>
    <name evidence="13" type="ORF">MNOR_LOCUS131</name>
</gene>
<dbReference type="InterPro" id="IPR013519">
    <property type="entry name" value="Int_alpha_beta-p"/>
</dbReference>
<feature type="repeat" description="FG-GAP" evidence="10">
    <location>
        <begin position="187"/>
        <end position="248"/>
    </location>
</feature>
<evidence type="ECO:0000256" key="8">
    <source>
        <dbReference type="ARBA" id="ARBA00023170"/>
    </source>
</evidence>
<dbReference type="GO" id="GO:0009897">
    <property type="term" value="C:external side of plasma membrane"/>
    <property type="evidence" value="ECO:0007669"/>
    <property type="project" value="TreeGrafter"/>
</dbReference>
<evidence type="ECO:0000256" key="10">
    <source>
        <dbReference type="PROSITE-ProRule" id="PRU00803"/>
    </source>
</evidence>
<evidence type="ECO:0000256" key="6">
    <source>
        <dbReference type="ARBA" id="ARBA00023037"/>
    </source>
</evidence>
<keyword evidence="8 11" id="KW-0675">Receptor</keyword>
<keyword evidence="6 11" id="KW-0401">Integrin</keyword>
<dbReference type="EMBL" id="CAXKWB010000024">
    <property type="protein sequence ID" value="CAL4058687.1"/>
    <property type="molecule type" value="Genomic_DNA"/>
</dbReference>
<dbReference type="InterPro" id="IPR000413">
    <property type="entry name" value="Integrin_alpha"/>
</dbReference>
<dbReference type="AlphaFoldDB" id="A0AAV2PIV4"/>
<dbReference type="PANTHER" id="PTHR23220:SF133">
    <property type="entry name" value="INTEGRIN ALPHA-PS2"/>
    <property type="match status" value="1"/>
</dbReference>
<evidence type="ECO:0000256" key="11">
    <source>
        <dbReference type="RuleBase" id="RU003762"/>
    </source>
</evidence>
<evidence type="ECO:0000259" key="12">
    <source>
        <dbReference type="Pfam" id="PF08441"/>
    </source>
</evidence>
<dbReference type="SMART" id="SM00191">
    <property type="entry name" value="Int_alpha"/>
    <property type="match status" value="3"/>
</dbReference>
<dbReference type="SUPFAM" id="SSF69179">
    <property type="entry name" value="Integrin domains"/>
    <property type="match status" value="1"/>
</dbReference>
<keyword evidence="14" id="KW-1185">Reference proteome</keyword>
<feature type="domain" description="Integrin alpha first immunoglubulin-like" evidence="12">
    <location>
        <begin position="393"/>
        <end position="498"/>
    </location>
</feature>
<feature type="repeat" description="FG-GAP" evidence="10">
    <location>
        <begin position="249"/>
        <end position="307"/>
    </location>
</feature>
<dbReference type="InterPro" id="IPR013517">
    <property type="entry name" value="FG-GAP"/>
</dbReference>
<sequence length="781" mass="86475">MKDNLTFGTSNDGKSFKNWSYTGPCFCHLDHIGQGELQSYRVLVGQLNWLGTQTRPDVAFDDKQGSEEDVKKVRRVVQSTLAAETLALLDAAEEGIYIAELLSELSMGTLGSTGENQQMATLTHQHVNAWANGEQDIYNMTWFGFISNCCGHSLPLNLLSTDSVGGSRRYVKIRFFSKDLKTEQKPRFEDTSTHGFSNLYGYSLASGDLDQDESEDLIVGIPLARGRNGLVEGGKVFVYYAPLNNRVQRKTQILEGLTAWSRFGSAVVSDDFNRDGYYDVAVGAPYSEKGWGGAVYIYLGSRDGLCESSGGICSAPDMLLCASDFISPGSGLSAGVSLQFLNTATSKKCKVESSSPLISLGYSLAIADVDDNGYPDLLIGAPKADKALLIRSAPVVMLEGDIFFEPSQVLLGNKNCTVTILKVEENVVCFKLKISLHYEAHQLDLSTLGVTYRIELDNKVANKRIFFSHNTESIMEWNAFIRKSVSTNSTELEVYVKPQDVPTHVGRFTGAVPGPWGNRSQTSSAKQNMDPVPPVLYKAEYVFSKHGYLQCEDPTTCFSTPNLKISVPKSMAIMANGKSFKVHANISVVDDYALGFNLNITHPKVLNPNTRVLLKLTQIVHGNEFQGGSKTMIRKVERINDSMHKIIFEERIKNNTLVSIELEFQYQPDALMMYLLDLAASKFELDFSVNTTADTDPSDNKATLTIEADTDINLNINSYLINETNHINPKLVWSISQIEKAFNNSDITVSEDFLGPNIEYKIVIKNNGPAFMYQAQVYFHL</sequence>
<evidence type="ECO:0000256" key="9">
    <source>
        <dbReference type="ARBA" id="ARBA00023180"/>
    </source>
</evidence>
<dbReference type="GO" id="GO:0005178">
    <property type="term" value="F:integrin binding"/>
    <property type="evidence" value="ECO:0007669"/>
    <property type="project" value="TreeGrafter"/>
</dbReference>
<keyword evidence="9" id="KW-0325">Glycoprotein</keyword>
<dbReference type="Pfam" id="PF08441">
    <property type="entry name" value="Integrin_A_Ig_1"/>
    <property type="match status" value="1"/>
</dbReference>
<dbReference type="GO" id="GO:0048513">
    <property type="term" value="P:animal organ development"/>
    <property type="evidence" value="ECO:0007669"/>
    <property type="project" value="UniProtKB-ARBA"/>
</dbReference>
<dbReference type="InterPro" id="IPR032695">
    <property type="entry name" value="Integrin_dom_sf"/>
</dbReference>
<protein>
    <recommendedName>
        <fullName evidence="12">Integrin alpha first immunoglubulin-like domain-containing protein</fullName>
    </recommendedName>
</protein>
<evidence type="ECO:0000256" key="3">
    <source>
        <dbReference type="ARBA" id="ARBA00022729"/>
    </source>
</evidence>
<evidence type="ECO:0000256" key="5">
    <source>
        <dbReference type="ARBA" id="ARBA00022889"/>
    </source>
</evidence>
<dbReference type="GO" id="GO:0007157">
    <property type="term" value="P:heterophilic cell-cell adhesion via plasma membrane cell adhesion molecules"/>
    <property type="evidence" value="ECO:0007669"/>
    <property type="project" value="UniProtKB-ARBA"/>
</dbReference>
<reference evidence="13 14" key="1">
    <citation type="submission" date="2024-05" db="EMBL/GenBank/DDBJ databases">
        <authorList>
            <person name="Wallberg A."/>
        </authorList>
    </citation>
    <scope>NUCLEOTIDE SEQUENCE [LARGE SCALE GENOMIC DNA]</scope>
</reference>
<organism evidence="13 14">
    <name type="scientific">Meganyctiphanes norvegica</name>
    <name type="common">Northern krill</name>
    <name type="synonym">Thysanopoda norvegica</name>
    <dbReference type="NCBI Taxonomy" id="48144"/>
    <lineage>
        <taxon>Eukaryota</taxon>
        <taxon>Metazoa</taxon>
        <taxon>Ecdysozoa</taxon>
        <taxon>Arthropoda</taxon>
        <taxon>Crustacea</taxon>
        <taxon>Multicrustacea</taxon>
        <taxon>Malacostraca</taxon>
        <taxon>Eumalacostraca</taxon>
        <taxon>Eucarida</taxon>
        <taxon>Euphausiacea</taxon>
        <taxon>Euphausiidae</taxon>
        <taxon>Meganyctiphanes</taxon>
    </lineage>
</organism>
<dbReference type="GO" id="GO:0033627">
    <property type="term" value="P:cell adhesion mediated by integrin"/>
    <property type="evidence" value="ECO:0007669"/>
    <property type="project" value="TreeGrafter"/>
</dbReference>
<keyword evidence="3" id="KW-0732">Signal</keyword>
<dbReference type="PANTHER" id="PTHR23220">
    <property type="entry name" value="INTEGRIN ALPHA"/>
    <property type="match status" value="1"/>
</dbReference>
<dbReference type="Pfam" id="PF01839">
    <property type="entry name" value="FG-GAP"/>
    <property type="match status" value="2"/>
</dbReference>
<keyword evidence="4" id="KW-0677">Repeat</keyword>
<name>A0AAV2PIV4_MEGNR</name>
<dbReference type="PRINTS" id="PR01185">
    <property type="entry name" value="INTEGRINA"/>
</dbReference>
<dbReference type="GO" id="GO:0008305">
    <property type="term" value="C:integrin complex"/>
    <property type="evidence" value="ECO:0007669"/>
    <property type="project" value="InterPro"/>
</dbReference>
<dbReference type="InterPro" id="IPR028994">
    <property type="entry name" value="Integrin_alpha_N"/>
</dbReference>
<evidence type="ECO:0000313" key="13">
    <source>
        <dbReference type="EMBL" id="CAL4058687.1"/>
    </source>
</evidence>
<dbReference type="GO" id="GO:0007229">
    <property type="term" value="P:integrin-mediated signaling pathway"/>
    <property type="evidence" value="ECO:0007669"/>
    <property type="project" value="UniProtKB-KW"/>
</dbReference>
<dbReference type="Gene3D" id="2.60.40.1460">
    <property type="entry name" value="Integrin domains. Chain A, domain 2"/>
    <property type="match status" value="1"/>
</dbReference>
<evidence type="ECO:0000313" key="14">
    <source>
        <dbReference type="Proteomes" id="UP001497623"/>
    </source>
</evidence>
<evidence type="ECO:0000256" key="1">
    <source>
        <dbReference type="ARBA" id="ARBA00004479"/>
    </source>
</evidence>
<keyword evidence="7" id="KW-0472">Membrane</keyword>
<dbReference type="SUPFAM" id="SSF69318">
    <property type="entry name" value="Integrin alpha N-terminal domain"/>
    <property type="match status" value="1"/>
</dbReference>